<dbReference type="EMBL" id="JAAMPC010001582">
    <property type="protein sequence ID" value="KAG2240322.1"/>
    <property type="molecule type" value="Genomic_DNA"/>
</dbReference>
<evidence type="ECO:0000313" key="2">
    <source>
        <dbReference type="EMBL" id="KAG2240322.1"/>
    </source>
</evidence>
<comment type="caution">
    <text evidence="2">The sequence shown here is derived from an EMBL/GenBank/DDBJ whole genome shotgun (WGS) entry which is preliminary data.</text>
</comment>
<evidence type="ECO:0000313" key="3">
    <source>
        <dbReference type="Proteomes" id="UP000886595"/>
    </source>
</evidence>
<dbReference type="InterPro" id="IPR057860">
    <property type="entry name" value="HEAT_RRP12_N"/>
</dbReference>
<dbReference type="Proteomes" id="UP000886595">
    <property type="component" value="Unassembled WGS sequence"/>
</dbReference>
<proteinExistence type="predicted"/>
<dbReference type="PANTHER" id="PTHR48412:SF1">
    <property type="entry name" value="ARM REPEAT SUPERFAMILY PROTEIN"/>
    <property type="match status" value="1"/>
</dbReference>
<dbReference type="AlphaFoldDB" id="A0A8X7NWK5"/>
<dbReference type="PANTHER" id="PTHR48412">
    <property type="entry name" value="ARM REPEAT SUPERFAMILY PROTEIN"/>
    <property type="match status" value="1"/>
</dbReference>
<reference evidence="2 3" key="1">
    <citation type="submission" date="2020-02" db="EMBL/GenBank/DDBJ databases">
        <authorList>
            <person name="Ma Q."/>
            <person name="Huang Y."/>
            <person name="Song X."/>
            <person name="Pei D."/>
        </authorList>
    </citation>
    <scope>NUCLEOTIDE SEQUENCE [LARGE SCALE GENOMIC DNA]</scope>
    <source>
        <strain evidence="2">Sxm20200214</strain>
        <tissue evidence="2">Leaf</tissue>
    </source>
</reference>
<evidence type="ECO:0000259" key="1">
    <source>
        <dbReference type="Pfam" id="PF25772"/>
    </source>
</evidence>
<organism evidence="2 3">
    <name type="scientific">Brassica carinata</name>
    <name type="common">Ethiopian mustard</name>
    <name type="synonym">Abyssinian cabbage</name>
    <dbReference type="NCBI Taxonomy" id="52824"/>
    <lineage>
        <taxon>Eukaryota</taxon>
        <taxon>Viridiplantae</taxon>
        <taxon>Streptophyta</taxon>
        <taxon>Embryophyta</taxon>
        <taxon>Tracheophyta</taxon>
        <taxon>Spermatophyta</taxon>
        <taxon>Magnoliopsida</taxon>
        <taxon>eudicotyledons</taxon>
        <taxon>Gunneridae</taxon>
        <taxon>Pentapetalae</taxon>
        <taxon>rosids</taxon>
        <taxon>malvids</taxon>
        <taxon>Brassicales</taxon>
        <taxon>Brassicaceae</taxon>
        <taxon>Brassiceae</taxon>
        <taxon>Brassica</taxon>
    </lineage>
</organism>
<dbReference type="OrthoDB" id="2192888at2759"/>
<gene>
    <name evidence="2" type="ORF">Bca52824_090812</name>
</gene>
<feature type="domain" description="RRP12 N-terminal HEAT" evidence="1">
    <location>
        <begin position="2"/>
        <end position="55"/>
    </location>
</feature>
<protein>
    <recommendedName>
        <fullName evidence="1">RRP12 N-terminal HEAT domain-containing protein</fullName>
    </recommendedName>
</protein>
<dbReference type="Pfam" id="PF25772">
    <property type="entry name" value="HEAT_RRP12_N"/>
    <property type="match status" value="1"/>
</dbReference>
<name>A0A8X7NWK5_BRACI</name>
<keyword evidence="3" id="KW-1185">Reference proteome</keyword>
<sequence length="70" mass="7474">MAREAVSVLVRPIDGEGEKLGVASLRAGVKCIGSLLVGFCDLDDWESIQIGFGSLTVIRKFTHILTCAPI</sequence>
<accession>A0A8X7NWK5</accession>